<accession>A0A6B2LXG0</accession>
<evidence type="ECO:0000313" key="2">
    <source>
        <dbReference type="EMBL" id="NDV41580.1"/>
    </source>
</evidence>
<sequence length="69" mass="6513">MSGQHTLTSMQQMQQDPAIDPAIIQEMAEVDRGVGGADGGEGGGDGGGGGGGPGIGGGGSSVGTYLIIP</sequence>
<reference evidence="2" key="1">
    <citation type="journal article" date="2020" name="J. Eukaryot. Microbiol.">
        <title>De novo Sequencing, Assembly and Annotation of the Transcriptome for the Free-Living Testate Amoeba Arcella intermedia.</title>
        <authorList>
            <person name="Ribeiro G.M."/>
            <person name="Porfirio-Sousa A.L."/>
            <person name="Maurer-Alcala X.X."/>
            <person name="Katz L.A."/>
            <person name="Lahr D.J.G."/>
        </authorList>
    </citation>
    <scope>NUCLEOTIDE SEQUENCE</scope>
</reference>
<feature type="compositionally biased region" description="Gly residues" evidence="1">
    <location>
        <begin position="33"/>
        <end position="61"/>
    </location>
</feature>
<organism evidence="2">
    <name type="scientific">Arcella intermedia</name>
    <dbReference type="NCBI Taxonomy" id="1963864"/>
    <lineage>
        <taxon>Eukaryota</taxon>
        <taxon>Amoebozoa</taxon>
        <taxon>Tubulinea</taxon>
        <taxon>Elardia</taxon>
        <taxon>Arcellinida</taxon>
        <taxon>Sphaerothecina</taxon>
        <taxon>Arcellidae</taxon>
        <taxon>Arcella</taxon>
    </lineage>
</organism>
<feature type="region of interest" description="Disordered" evidence="1">
    <location>
        <begin position="32"/>
        <end position="69"/>
    </location>
</feature>
<dbReference type="AlphaFoldDB" id="A0A6B2LXG0"/>
<name>A0A6B2LXG0_9EUKA</name>
<protein>
    <submittedName>
        <fullName evidence="2">Uncharacterized protein</fullName>
    </submittedName>
</protein>
<proteinExistence type="predicted"/>
<dbReference type="EMBL" id="GIBP01012611">
    <property type="protein sequence ID" value="NDV41580.1"/>
    <property type="molecule type" value="Transcribed_RNA"/>
</dbReference>
<evidence type="ECO:0000256" key="1">
    <source>
        <dbReference type="SAM" id="MobiDB-lite"/>
    </source>
</evidence>